<dbReference type="SUPFAM" id="SSF111331">
    <property type="entry name" value="NAD kinase/diacylglycerol kinase-like"/>
    <property type="match status" value="1"/>
</dbReference>
<evidence type="ECO:0000313" key="2">
    <source>
        <dbReference type="Proteomes" id="UP000267249"/>
    </source>
</evidence>
<dbReference type="EMBL" id="CP030139">
    <property type="protein sequence ID" value="AZB72141.1"/>
    <property type="molecule type" value="Genomic_DNA"/>
</dbReference>
<organism evidence="1 2">
    <name type="scientific">Synechococcus elongatus PCC 11801</name>
    <dbReference type="NCBI Taxonomy" id="2219813"/>
    <lineage>
        <taxon>Bacteria</taxon>
        <taxon>Bacillati</taxon>
        <taxon>Cyanobacteriota</taxon>
        <taxon>Cyanophyceae</taxon>
        <taxon>Synechococcales</taxon>
        <taxon>Synechococcaceae</taxon>
        <taxon>Synechococcus</taxon>
    </lineage>
</organism>
<dbReference type="RefSeq" id="WP_208676088.1">
    <property type="nucleotide sequence ID" value="NZ_CP030139.2"/>
</dbReference>
<proteinExistence type="predicted"/>
<dbReference type="InterPro" id="IPR016064">
    <property type="entry name" value="NAD/diacylglycerol_kinase_sf"/>
</dbReference>
<reference evidence="1 2" key="1">
    <citation type="journal article" date="2018" name="Sci. Rep.">
        <title>Genome Features and Biochemical Characteristics of a Robust, Fast Growing and Naturally Transformable Cyanobacterium Synechococcus elongatus PCC 11801 Isolated from India.</title>
        <authorList>
            <person name="Jaiswal D."/>
            <person name="Sengupta A."/>
            <person name="Sohoni S."/>
            <person name="Sengupta S."/>
            <person name="Phadnavis A.G."/>
            <person name="Pakrasi H.B."/>
            <person name="Wangikar P.P."/>
        </authorList>
    </citation>
    <scope>NUCLEOTIDE SEQUENCE [LARGE SCALE GENOMIC DNA]</scope>
    <source>
        <strain evidence="1 2">PCC 11801</strain>
    </source>
</reference>
<protein>
    <submittedName>
        <fullName evidence="1">Uncharacterized protein</fullName>
    </submittedName>
</protein>
<evidence type="ECO:0000313" key="1">
    <source>
        <dbReference type="EMBL" id="AZB72141.1"/>
    </source>
</evidence>
<dbReference type="AlphaFoldDB" id="A0AAN1QMY4"/>
<gene>
    <name evidence="1" type="ORF">DOP62_04850</name>
</gene>
<dbReference type="Proteomes" id="UP000267249">
    <property type="component" value="Chromosome"/>
</dbReference>
<accession>A0AAN1QMY4</accession>
<sequence>MTLHRLLVVLPSALIAARSRRQVREALQAQGFEVLLPRCREPHEISALIRSHSAVEGLVTATDPETVSAVLMVWPSDRPWLLLPLGSDRQLCEELQLWSNWQTAIAQLRRASSSSIPVGLVDDRPFLGSLKLGLSQPMAGLHQQWRQYPWQSEAVRAALKLSWLGQRFQVEGKTASQQWSWRTTQLQIACGRDRRFWLSHWETERSRRPGDPWPSPTRQQVEAPLQIQAHPSQPLWYLGQRLPDGPWHLQHRPQSQVLFAPPAVNPKAVR</sequence>
<name>A0AAN1QMY4_SYNEL</name>